<gene>
    <name evidence="13" type="ORF">V8G54_001268</name>
</gene>
<feature type="domain" description="Homeobox" evidence="12">
    <location>
        <begin position="49"/>
        <end position="114"/>
    </location>
</feature>
<feature type="compositionally biased region" description="Polar residues" evidence="11">
    <location>
        <begin position="16"/>
        <end position="42"/>
    </location>
</feature>
<evidence type="ECO:0000256" key="2">
    <source>
        <dbReference type="ARBA" id="ARBA00022473"/>
    </source>
</evidence>
<dbReference type="GO" id="GO:0050793">
    <property type="term" value="P:regulation of developmental process"/>
    <property type="evidence" value="ECO:0007669"/>
    <property type="project" value="InterPro"/>
</dbReference>
<keyword evidence="4 9" id="KW-0238">DNA-binding</keyword>
<feature type="compositionally biased region" description="Basic and acidic residues" evidence="11">
    <location>
        <begin position="45"/>
        <end position="54"/>
    </location>
</feature>
<proteinExistence type="inferred from homology"/>
<dbReference type="InterPro" id="IPR001356">
    <property type="entry name" value="HD"/>
</dbReference>
<organism evidence="13 14">
    <name type="scientific">Vigna mungo</name>
    <name type="common">Black gram</name>
    <name type="synonym">Phaseolus mungo</name>
    <dbReference type="NCBI Taxonomy" id="3915"/>
    <lineage>
        <taxon>Eukaryota</taxon>
        <taxon>Viridiplantae</taxon>
        <taxon>Streptophyta</taxon>
        <taxon>Embryophyta</taxon>
        <taxon>Tracheophyta</taxon>
        <taxon>Spermatophyta</taxon>
        <taxon>Magnoliopsida</taxon>
        <taxon>eudicotyledons</taxon>
        <taxon>Gunneridae</taxon>
        <taxon>Pentapetalae</taxon>
        <taxon>rosids</taxon>
        <taxon>fabids</taxon>
        <taxon>Fabales</taxon>
        <taxon>Fabaceae</taxon>
        <taxon>Papilionoideae</taxon>
        <taxon>50 kb inversion clade</taxon>
        <taxon>NPAAA clade</taxon>
        <taxon>indigoferoid/millettioid clade</taxon>
        <taxon>Phaseoleae</taxon>
        <taxon>Vigna</taxon>
    </lineage>
</organism>
<sequence length="394" mass="44066">MSSSNKHWPSMFKSKPCNSHNQWQHGNNSSVLSTGCQRSPYTPGNEEKTPEPKSRWNPKPEQIRILEAIFNSGMVNPPRDEIRKIRVQLQEYGQVGDANVFYWFQNRKSRSKNKLRHIQNSKNHNTETQPNLLSLSQIIPPSTSCSSSSDKSSSKELVHPNAMSFGFSNVNDALPNSPTASVNQTYLQSHNYNNTALLPPAIESFSFPLHNNGQGVIVNDTITTHGFSIPQFSNNIMQSQPQCEPKVGHSSSLFLNEIMNHGTFSKKDQDQEKALKSMHRQQLSSPPTSSSTTTVAPEISTLPCPITQLQGVGGEVTADREKCIVFINDVAFEVMMGPFNVRQAFGDEAVLIHSSGPVPTDDWGITLHPLQHGAYYYLVWSFVKHCNFFFKPSF</sequence>
<dbReference type="InterPro" id="IPR009057">
    <property type="entry name" value="Homeodomain-like_sf"/>
</dbReference>
<feature type="region of interest" description="Disordered" evidence="11">
    <location>
        <begin position="1"/>
        <end position="60"/>
    </location>
</feature>
<dbReference type="GO" id="GO:0048731">
    <property type="term" value="P:system development"/>
    <property type="evidence" value="ECO:0007669"/>
    <property type="project" value="UniProtKB-ARBA"/>
</dbReference>
<dbReference type="Proteomes" id="UP001374535">
    <property type="component" value="Chromosome 1"/>
</dbReference>
<protein>
    <recommendedName>
        <fullName evidence="12">Homeobox domain-containing protein</fullName>
    </recommendedName>
</protein>
<keyword evidence="2" id="KW-0217">Developmental protein</keyword>
<name>A0AAQ3P7J0_VIGMU</name>
<feature type="region of interest" description="Disordered" evidence="11">
    <location>
        <begin position="266"/>
        <end position="296"/>
    </location>
</feature>
<dbReference type="FunFam" id="1.10.10.60:FF:000118">
    <property type="entry name" value="WUSCHEL-related homeobox 11"/>
    <property type="match status" value="1"/>
</dbReference>
<dbReference type="SMART" id="SM00389">
    <property type="entry name" value="HOX"/>
    <property type="match status" value="1"/>
</dbReference>
<dbReference type="GO" id="GO:0003677">
    <property type="term" value="F:DNA binding"/>
    <property type="evidence" value="ECO:0007669"/>
    <property type="project" value="UniProtKB-UniRule"/>
</dbReference>
<reference evidence="13 14" key="1">
    <citation type="journal article" date="2023" name="Life. Sci Alliance">
        <title>Evolutionary insights into 3D genome organization and epigenetic landscape of Vigna mungo.</title>
        <authorList>
            <person name="Junaid A."/>
            <person name="Singh B."/>
            <person name="Bhatia S."/>
        </authorList>
    </citation>
    <scope>NUCLEOTIDE SEQUENCE [LARGE SCALE GENOMIC DNA]</scope>
    <source>
        <strain evidence="13">Urdbean</strain>
    </source>
</reference>
<dbReference type="EMBL" id="CP144700">
    <property type="protein sequence ID" value="WVZ22724.1"/>
    <property type="molecule type" value="Genomic_DNA"/>
</dbReference>
<evidence type="ECO:0000256" key="5">
    <source>
        <dbReference type="ARBA" id="ARBA00023155"/>
    </source>
</evidence>
<dbReference type="InterPro" id="IPR044557">
    <property type="entry name" value="WOX8/9-like"/>
</dbReference>
<keyword evidence="3" id="KW-0805">Transcription regulation</keyword>
<evidence type="ECO:0000313" key="14">
    <source>
        <dbReference type="Proteomes" id="UP001374535"/>
    </source>
</evidence>
<comment type="subcellular location">
    <subcellularLocation>
        <location evidence="1 9 10">Nucleus</location>
    </subcellularLocation>
</comment>
<dbReference type="CDD" id="cd00086">
    <property type="entry name" value="homeodomain"/>
    <property type="match status" value="1"/>
</dbReference>
<feature type="compositionally biased region" description="Low complexity" evidence="11">
    <location>
        <begin position="284"/>
        <end position="294"/>
    </location>
</feature>
<dbReference type="PANTHER" id="PTHR47288">
    <property type="entry name" value="WUSCHEL-RELATED HOMEOBOX 9"/>
    <property type="match status" value="1"/>
</dbReference>
<accession>A0AAQ3P7J0</accession>
<evidence type="ECO:0000256" key="9">
    <source>
        <dbReference type="PROSITE-ProRule" id="PRU00108"/>
    </source>
</evidence>
<evidence type="ECO:0000256" key="4">
    <source>
        <dbReference type="ARBA" id="ARBA00023125"/>
    </source>
</evidence>
<evidence type="ECO:0000256" key="7">
    <source>
        <dbReference type="ARBA" id="ARBA00023242"/>
    </source>
</evidence>
<evidence type="ECO:0000313" key="13">
    <source>
        <dbReference type="EMBL" id="WVZ22724.1"/>
    </source>
</evidence>
<evidence type="ECO:0000256" key="3">
    <source>
        <dbReference type="ARBA" id="ARBA00023015"/>
    </source>
</evidence>
<evidence type="ECO:0000256" key="11">
    <source>
        <dbReference type="SAM" id="MobiDB-lite"/>
    </source>
</evidence>
<dbReference type="AlphaFoldDB" id="A0AAQ3P7J0"/>
<keyword evidence="14" id="KW-1185">Reference proteome</keyword>
<dbReference type="Pfam" id="PF00046">
    <property type="entry name" value="Homeodomain"/>
    <property type="match status" value="1"/>
</dbReference>
<evidence type="ECO:0000256" key="10">
    <source>
        <dbReference type="RuleBase" id="RU000682"/>
    </source>
</evidence>
<dbReference type="Gene3D" id="1.10.10.60">
    <property type="entry name" value="Homeodomain-like"/>
    <property type="match status" value="1"/>
</dbReference>
<dbReference type="PANTHER" id="PTHR47288:SF1">
    <property type="entry name" value="WUSCHEL-RELATED HOMEOBOX 9"/>
    <property type="match status" value="1"/>
</dbReference>
<dbReference type="GO" id="GO:0005634">
    <property type="term" value="C:nucleus"/>
    <property type="evidence" value="ECO:0007669"/>
    <property type="project" value="UniProtKB-SubCell"/>
</dbReference>
<keyword evidence="5 9" id="KW-0371">Homeobox</keyword>
<dbReference type="GO" id="GO:0003700">
    <property type="term" value="F:DNA-binding transcription factor activity"/>
    <property type="evidence" value="ECO:0007669"/>
    <property type="project" value="InterPro"/>
</dbReference>
<evidence type="ECO:0000256" key="8">
    <source>
        <dbReference type="ARBA" id="ARBA00024040"/>
    </source>
</evidence>
<keyword evidence="6" id="KW-0804">Transcription</keyword>
<feature type="DNA-binding region" description="Homeobox" evidence="9">
    <location>
        <begin position="51"/>
        <end position="115"/>
    </location>
</feature>
<dbReference type="PROSITE" id="PS50071">
    <property type="entry name" value="HOMEOBOX_2"/>
    <property type="match status" value="1"/>
</dbReference>
<dbReference type="SUPFAM" id="SSF46689">
    <property type="entry name" value="Homeodomain-like"/>
    <property type="match status" value="1"/>
</dbReference>
<evidence type="ECO:0000256" key="1">
    <source>
        <dbReference type="ARBA" id="ARBA00004123"/>
    </source>
</evidence>
<feature type="compositionally biased region" description="Basic and acidic residues" evidence="11">
    <location>
        <begin position="266"/>
        <end position="275"/>
    </location>
</feature>
<comment type="similarity">
    <text evidence="8">Belongs to the WUS homeobox family.</text>
</comment>
<keyword evidence="7 9" id="KW-0539">Nucleus</keyword>
<evidence type="ECO:0000259" key="12">
    <source>
        <dbReference type="PROSITE" id="PS50071"/>
    </source>
</evidence>
<evidence type="ECO:0000256" key="6">
    <source>
        <dbReference type="ARBA" id="ARBA00023163"/>
    </source>
</evidence>